<reference evidence="2" key="1">
    <citation type="journal article" date="2019" name="Sci. Rep.">
        <title>Draft genome of Tanacetum cinerariifolium, the natural source of mosquito coil.</title>
        <authorList>
            <person name="Yamashiro T."/>
            <person name="Shiraishi A."/>
            <person name="Satake H."/>
            <person name="Nakayama K."/>
        </authorList>
    </citation>
    <scope>NUCLEOTIDE SEQUENCE</scope>
</reference>
<accession>A0A6L2LMT8</accession>
<name>A0A6L2LMT8_TANCI</name>
<dbReference type="AlphaFoldDB" id="A0A6L2LMT8"/>
<feature type="region of interest" description="Disordered" evidence="1">
    <location>
        <begin position="761"/>
        <end position="789"/>
    </location>
</feature>
<evidence type="ECO:0000313" key="2">
    <source>
        <dbReference type="EMBL" id="GEU63136.1"/>
    </source>
</evidence>
<protein>
    <submittedName>
        <fullName evidence="2">Ribonuclease H-like domain-containing protein</fullName>
    </submittedName>
</protein>
<evidence type="ECO:0000256" key="1">
    <source>
        <dbReference type="SAM" id="MobiDB-lite"/>
    </source>
</evidence>
<proteinExistence type="predicted"/>
<sequence length="789" mass="87858">MIMCSKRQSKLPLRLNDYVFSSNVKYENEKYVNYTKLSRVNMFFATSLNKSVEPTCLSDTLSDPSWVEAMNNEIEALNRNNTWTIYVNNALLYGDLLKDAYMTLPKRIEVVENDLGLCMSQRKYCLELLHEYGFLAARPVDIPLPAILFLGLKKPYLKGSPGYGVQFYKNSYLKLKAHADADWAKCPKTKRFRKESAYCKEKEEEFKLISLREDVKDVQLLYFRSRSCQVLKMANLTMGSCTKSSNEMIPCTMKGKPLVLSWGQTSRLDSGVRVDMDLFALIHTPDPTKVKIVKQERVGDEPLGLDASVERLFGEGGSGNQMEQGDSIKGVLDADIQESISTVKRLLVKAVLNAEVRVTAIPTKPFVTSFVFVMPEREAEDHIDYMTGLNLQTISALQRFVISLDSSHHSGANVMEAEVDSLVRTSVLVMIIVTTTTSTANPVVIVKEKTANPSLFVADSSFADGADPNAGVFSILPEVTSLSVVSSSRQMSLSAKVRMRVEYNIKEKRRLKFVVNEKNKLLKVRALKEHKASLEKERDALDVKVTGLKGLAMCKDRELTDLNAKLAFVKSHNDSLVDQKLSSYENLTEWLEEVQDAHLKIINDKFDKLYADFMEMALHLEEGFYPYLFTTIFGCRWLLTHGMALAVTKCLHSPEYLCTLKAAIGKPLEKGTDLAKITKKQPKPDKIEHEIVKIAQKPNPETFSVHKSNQNVKIQDKSQITSLGAGGTSNTVPATAVATMALSTILASASIVAPISVDDNEVAGTDDQAGTDGNADSFPNVNDAELNMP</sequence>
<gene>
    <name evidence="2" type="ORF">Tci_035114</name>
</gene>
<organism evidence="2">
    <name type="scientific">Tanacetum cinerariifolium</name>
    <name type="common">Dalmatian daisy</name>
    <name type="synonym">Chrysanthemum cinerariifolium</name>
    <dbReference type="NCBI Taxonomy" id="118510"/>
    <lineage>
        <taxon>Eukaryota</taxon>
        <taxon>Viridiplantae</taxon>
        <taxon>Streptophyta</taxon>
        <taxon>Embryophyta</taxon>
        <taxon>Tracheophyta</taxon>
        <taxon>Spermatophyta</taxon>
        <taxon>Magnoliopsida</taxon>
        <taxon>eudicotyledons</taxon>
        <taxon>Gunneridae</taxon>
        <taxon>Pentapetalae</taxon>
        <taxon>asterids</taxon>
        <taxon>campanulids</taxon>
        <taxon>Asterales</taxon>
        <taxon>Asteraceae</taxon>
        <taxon>Asteroideae</taxon>
        <taxon>Anthemideae</taxon>
        <taxon>Anthemidinae</taxon>
        <taxon>Tanacetum</taxon>
    </lineage>
</organism>
<comment type="caution">
    <text evidence="2">The sequence shown here is derived from an EMBL/GenBank/DDBJ whole genome shotgun (WGS) entry which is preliminary data.</text>
</comment>
<dbReference type="EMBL" id="BKCJ010004795">
    <property type="protein sequence ID" value="GEU63136.1"/>
    <property type="molecule type" value="Genomic_DNA"/>
</dbReference>